<accession>A0A9W8YKC5</accession>
<feature type="region of interest" description="Disordered" evidence="1">
    <location>
        <begin position="235"/>
        <end position="316"/>
    </location>
</feature>
<feature type="compositionally biased region" description="Polar residues" evidence="1">
    <location>
        <begin position="709"/>
        <end position="724"/>
    </location>
</feature>
<feature type="region of interest" description="Disordered" evidence="1">
    <location>
        <begin position="678"/>
        <end position="729"/>
    </location>
</feature>
<dbReference type="Proteomes" id="UP001140453">
    <property type="component" value="Unassembled WGS sequence"/>
</dbReference>
<feature type="region of interest" description="Disordered" evidence="1">
    <location>
        <begin position="367"/>
        <end position="406"/>
    </location>
</feature>
<feature type="compositionally biased region" description="Basic and acidic residues" evidence="1">
    <location>
        <begin position="753"/>
        <end position="772"/>
    </location>
</feature>
<evidence type="ECO:0000313" key="3">
    <source>
        <dbReference type="Proteomes" id="UP001140453"/>
    </source>
</evidence>
<protein>
    <submittedName>
        <fullName evidence="2">Uncharacterized protein</fullName>
    </submittedName>
</protein>
<feature type="compositionally biased region" description="Polar residues" evidence="1">
    <location>
        <begin position="236"/>
        <end position="250"/>
    </location>
</feature>
<feature type="compositionally biased region" description="Basic and acidic residues" evidence="1">
    <location>
        <begin position="256"/>
        <end position="284"/>
    </location>
</feature>
<evidence type="ECO:0000313" key="2">
    <source>
        <dbReference type="EMBL" id="KAJ4387110.1"/>
    </source>
</evidence>
<gene>
    <name evidence="2" type="ORF">N0V93_007698</name>
</gene>
<feature type="region of interest" description="Disordered" evidence="1">
    <location>
        <begin position="858"/>
        <end position="908"/>
    </location>
</feature>
<evidence type="ECO:0000256" key="1">
    <source>
        <dbReference type="SAM" id="MobiDB-lite"/>
    </source>
</evidence>
<feature type="region of interest" description="Disordered" evidence="1">
    <location>
        <begin position="752"/>
        <end position="779"/>
    </location>
</feature>
<comment type="caution">
    <text evidence="2">The sequence shown here is derived from an EMBL/GenBank/DDBJ whole genome shotgun (WGS) entry which is preliminary data.</text>
</comment>
<organism evidence="2 3">
    <name type="scientific">Gnomoniopsis smithogilvyi</name>
    <dbReference type="NCBI Taxonomy" id="1191159"/>
    <lineage>
        <taxon>Eukaryota</taxon>
        <taxon>Fungi</taxon>
        <taxon>Dikarya</taxon>
        <taxon>Ascomycota</taxon>
        <taxon>Pezizomycotina</taxon>
        <taxon>Sordariomycetes</taxon>
        <taxon>Sordariomycetidae</taxon>
        <taxon>Diaporthales</taxon>
        <taxon>Gnomoniaceae</taxon>
        <taxon>Gnomoniopsis</taxon>
    </lineage>
</organism>
<proteinExistence type="predicted"/>
<feature type="compositionally biased region" description="Basic and acidic residues" evidence="1">
    <location>
        <begin position="367"/>
        <end position="376"/>
    </location>
</feature>
<keyword evidence="3" id="KW-1185">Reference proteome</keyword>
<feature type="region of interest" description="Disordered" evidence="1">
    <location>
        <begin position="540"/>
        <end position="567"/>
    </location>
</feature>
<feature type="compositionally biased region" description="Basic and acidic residues" evidence="1">
    <location>
        <begin position="557"/>
        <end position="566"/>
    </location>
</feature>
<dbReference type="AlphaFoldDB" id="A0A9W8YKC5"/>
<dbReference type="EMBL" id="JAPEVB010000005">
    <property type="protein sequence ID" value="KAJ4387110.1"/>
    <property type="molecule type" value="Genomic_DNA"/>
</dbReference>
<feature type="compositionally biased region" description="Polar residues" evidence="1">
    <location>
        <begin position="285"/>
        <end position="299"/>
    </location>
</feature>
<dbReference type="OrthoDB" id="3946750at2759"/>
<sequence>MLTTASQFTPRARSLHTQHVAKARVLGTVCAHGYRQQQQTRNFRWGLWSHLDDDFSREFRRQQRMLKHKYSEQLNRRLSWEKHPFSEDSRHALKRMMKSYWLSPYSSGRFCDEAGPTRHETVDNKNGSRAGRNIEDVERGVMDHLIFGENEDPVPLDQHRNRHLKRRRARKLKYNSDDSYGQPVELDGYVIDPITNRKVAKPTPSSNIMDCEDIPVKTFKDYRSQFTSPDVVLEQHSASRQPGLSHTQIDGSARSIESRDYTEGRSEDFDYVEDESRVSPENDKAQSLGTQNTRYNGTPSYKPVNDPAPDTNLASSVDGLSGGPHDLFQHRNAMEAHGTFSDLQPPQESIDDSGYRSMVADEIASRVEDVEPRDLNQTKSATSQTDGGRNAETVDELDQEVSRQYEGKPLGFREDFVKPEVLRRFRSTIDAVKPGDFPEPTVEDLRTKYGTAELKQYTSVRYVEPGQSSGRTDDKTKACNKSSTTTYQEADGLVFAQMEQDQEALNAKIEYQAPQHIESEDNSNGQATGHDTLERLASVKQGHGRKSGIVQDTTSGKGDHMVHEPESPASLLPDLERLASVKQGQGKQSNYREMLESLMSRHEQLSDAHDQEATLAVKLAKVKNQEVDAPKRKVTGNYVRDFPEEFEKSWTQTLSSMPTEEQTSYETEITAESEAMEGGLEGAFGGPSPSRIQPALDRCGGAKTEVDQDNQGTNEGQSTGASSKEASEVQIKQFDSPGDAKDEVIPAIQEETSNAREDEVKSHAAQESHEASEETTSIPQNEPILYKILAYDPIMQKINMAETTSFVPDFTSALSPADALLRISHPTKFFPHFASLEAEGFEIASGSGDVLVFRKVRPSRPSEQIEETPTETTLPAAEPPSSSSSSAEESPVNPIDMTGRPRVVSPASANFASPTGYVKYENLPETEADKLPPPPPPSSSRVAYNINLRREEPVFSGPKHSFYGEQRRRKSLGHRLLIGGVWVAGISYGLGVVSEYFTTGGMDGMGPQSL</sequence>
<feature type="compositionally biased region" description="Low complexity" evidence="1">
    <location>
        <begin position="870"/>
        <end position="891"/>
    </location>
</feature>
<feature type="compositionally biased region" description="Polar residues" evidence="1">
    <location>
        <begin position="377"/>
        <end position="387"/>
    </location>
</feature>
<feature type="compositionally biased region" description="Basic residues" evidence="1">
    <location>
        <begin position="160"/>
        <end position="173"/>
    </location>
</feature>
<feature type="region of interest" description="Disordered" evidence="1">
    <location>
        <begin position="152"/>
        <end position="178"/>
    </location>
</feature>
<reference evidence="2" key="1">
    <citation type="submission" date="2022-10" db="EMBL/GenBank/DDBJ databases">
        <title>Tapping the CABI collections for fungal endophytes: first genome assemblies for Collariella, Neodidymelliopsis, Ascochyta clinopodiicola, Didymella pomorum, Didymosphaeria variabile, Neocosmospora piperis and Neocucurbitaria cava.</title>
        <authorList>
            <person name="Hill R."/>
        </authorList>
    </citation>
    <scope>NUCLEOTIDE SEQUENCE</scope>
    <source>
        <strain evidence="2">IMI 355082</strain>
    </source>
</reference>
<name>A0A9W8YKC5_9PEZI</name>